<dbReference type="GeneID" id="110243595"/>
<feature type="domain" description="SAM" evidence="3">
    <location>
        <begin position="382"/>
        <end position="445"/>
    </location>
</feature>
<dbReference type="PANTHER" id="PTHR22677">
    <property type="entry name" value="ANKYRIN REPEAT DOMAIN-CONTAINING PROTEIN 60"/>
    <property type="match status" value="1"/>
</dbReference>
<evidence type="ECO:0000313" key="5">
    <source>
        <dbReference type="Proteomes" id="UP000887567"/>
    </source>
</evidence>
<dbReference type="SUPFAM" id="SSF48403">
    <property type="entry name" value="Ankyrin repeat"/>
    <property type="match status" value="1"/>
</dbReference>
<protein>
    <recommendedName>
        <fullName evidence="3">SAM domain-containing protein</fullName>
    </recommendedName>
</protein>
<dbReference type="InterPro" id="IPR001660">
    <property type="entry name" value="SAM"/>
</dbReference>
<dbReference type="RefSeq" id="XP_020905381.1">
    <property type="nucleotide sequence ID" value="XM_021049722.2"/>
</dbReference>
<dbReference type="OrthoDB" id="539213at2759"/>
<dbReference type="Pfam" id="PF00023">
    <property type="entry name" value="Ank"/>
    <property type="match status" value="1"/>
</dbReference>
<evidence type="ECO:0000256" key="1">
    <source>
        <dbReference type="PROSITE-ProRule" id="PRU00023"/>
    </source>
</evidence>
<dbReference type="InterPro" id="IPR036770">
    <property type="entry name" value="Ankyrin_rpt-contain_sf"/>
</dbReference>
<evidence type="ECO:0000313" key="4">
    <source>
        <dbReference type="EnsemblMetazoa" id="XP_020905381.1"/>
    </source>
</evidence>
<evidence type="ECO:0000256" key="2">
    <source>
        <dbReference type="SAM" id="MobiDB-lite"/>
    </source>
</evidence>
<dbReference type="InterPro" id="IPR002110">
    <property type="entry name" value="Ankyrin_rpt"/>
</dbReference>
<dbReference type="SMART" id="SM00454">
    <property type="entry name" value="SAM"/>
    <property type="match status" value="1"/>
</dbReference>
<dbReference type="OMA" id="RKDVHTQ"/>
<dbReference type="KEGG" id="epa:110243595"/>
<dbReference type="EnsemblMetazoa" id="XM_021049722.2">
    <property type="protein sequence ID" value="XP_020905381.1"/>
    <property type="gene ID" value="LOC110243595"/>
</dbReference>
<dbReference type="SMART" id="SM00248">
    <property type="entry name" value="ANK"/>
    <property type="match status" value="5"/>
</dbReference>
<feature type="region of interest" description="Disordered" evidence="2">
    <location>
        <begin position="313"/>
        <end position="337"/>
    </location>
</feature>
<keyword evidence="5" id="KW-1185">Reference proteome</keyword>
<name>A0A913XIL5_EXADI</name>
<feature type="repeat" description="ANK" evidence="1">
    <location>
        <begin position="141"/>
        <end position="173"/>
    </location>
</feature>
<accession>A0A913XIL5</accession>
<dbReference type="AlphaFoldDB" id="A0A913XIL5"/>
<sequence>MNVFAEHVIGTVTPAIFEMSGDFHTDSVCPWSEDEEEIVPMDIWTASSLGDYDFVRDFLYSESKNTINNRNPGGWSPLMYASYVGHFNIVTMLLEKGNVDVDARSGGRSATALMLAASCGKEEVVEFLLHNHADINAADARGYTPLLYATLYRHSETIVTLVKLGADLKKSENIHGLTPLLLAAKEGHEKIFEIIWNLGGDIKAQTAKGLTAIELAYQYGHSMAIVNLIEYRTKRNSVVRSEADISFLHPELASSPGSSNWDYGSPGTGIKAGPKAFARLVNQKSSSSNKHFGIHITAGNTTSNTQFLKGPEIVRPGTSSPRTIPPNNRLPDSQGSSYDDLFFEQSGGTIKDSSLNERLMKLELQSNGVMSPPRSGGFSPQFPDTLVSEFLHDINLGKYLPVFTEEEVDFDTLLTLSENDLVEIGINLLGPRRKIIKAIPAWKERRSTRKPSITSLQNELSELNMQLQERTLQLQQQELYIKEEKKLRSIAEGCIVEEKEKNLQAKFKAQKVANSVRQTLPELDGLSQILSSLCDKTNDDVTKEVFTKLAGSVDKITPILKEIAENEDNITKQTHSKDLTSECVHSKSG</sequence>
<dbReference type="InterPro" id="IPR013761">
    <property type="entry name" value="SAM/pointed_sf"/>
</dbReference>
<dbReference type="Gene3D" id="1.10.150.50">
    <property type="entry name" value="Transcription Factor, Ets-1"/>
    <property type="match status" value="1"/>
</dbReference>
<organism evidence="4 5">
    <name type="scientific">Exaiptasia diaphana</name>
    <name type="common">Tropical sea anemone</name>
    <name type="synonym">Aiptasia pulchella</name>
    <dbReference type="NCBI Taxonomy" id="2652724"/>
    <lineage>
        <taxon>Eukaryota</taxon>
        <taxon>Metazoa</taxon>
        <taxon>Cnidaria</taxon>
        <taxon>Anthozoa</taxon>
        <taxon>Hexacorallia</taxon>
        <taxon>Actiniaria</taxon>
        <taxon>Aiptasiidae</taxon>
        <taxon>Exaiptasia</taxon>
    </lineage>
</organism>
<feature type="repeat" description="ANK" evidence="1">
    <location>
        <begin position="108"/>
        <end position="140"/>
    </location>
</feature>
<dbReference type="SUPFAM" id="SSF47769">
    <property type="entry name" value="SAM/Pointed domain"/>
    <property type="match status" value="1"/>
</dbReference>
<feature type="compositionally biased region" description="Polar residues" evidence="2">
    <location>
        <begin position="317"/>
        <end position="337"/>
    </location>
</feature>
<feature type="repeat" description="ANK" evidence="1">
    <location>
        <begin position="175"/>
        <end position="207"/>
    </location>
</feature>
<dbReference type="PROSITE" id="PS50297">
    <property type="entry name" value="ANK_REP_REGION"/>
    <property type="match status" value="4"/>
</dbReference>
<dbReference type="Gene3D" id="1.25.40.20">
    <property type="entry name" value="Ankyrin repeat-containing domain"/>
    <property type="match status" value="2"/>
</dbReference>
<keyword evidence="1" id="KW-0040">ANK repeat</keyword>
<dbReference type="Pfam" id="PF12796">
    <property type="entry name" value="Ank_2"/>
    <property type="match status" value="1"/>
</dbReference>
<dbReference type="PROSITE" id="PS50105">
    <property type="entry name" value="SAM_DOMAIN"/>
    <property type="match status" value="1"/>
</dbReference>
<reference evidence="4" key="1">
    <citation type="submission" date="2022-11" db="UniProtKB">
        <authorList>
            <consortium name="EnsemblMetazoa"/>
        </authorList>
    </citation>
    <scope>IDENTIFICATION</scope>
</reference>
<dbReference type="PROSITE" id="PS50088">
    <property type="entry name" value="ANK_REPEAT"/>
    <property type="match status" value="4"/>
</dbReference>
<dbReference type="Proteomes" id="UP000887567">
    <property type="component" value="Unplaced"/>
</dbReference>
<dbReference type="Pfam" id="PF00536">
    <property type="entry name" value="SAM_1"/>
    <property type="match status" value="1"/>
</dbReference>
<feature type="repeat" description="ANK" evidence="1">
    <location>
        <begin position="73"/>
        <end position="97"/>
    </location>
</feature>
<dbReference type="InterPro" id="IPR039323">
    <property type="entry name" value="ANKRD_45/46/60"/>
</dbReference>
<dbReference type="PANTHER" id="PTHR22677:SF4">
    <property type="entry name" value="USHER SYNDROME TYPE-1G PROTEIN-LIKE PROTEIN"/>
    <property type="match status" value="1"/>
</dbReference>
<proteinExistence type="predicted"/>
<evidence type="ECO:0000259" key="3">
    <source>
        <dbReference type="PROSITE" id="PS50105"/>
    </source>
</evidence>